<gene>
    <name evidence="2" type="ORF">M0654_06910</name>
</gene>
<dbReference type="CDD" id="cd01949">
    <property type="entry name" value="GGDEF"/>
    <property type="match status" value="1"/>
</dbReference>
<feature type="domain" description="GGDEF" evidence="1">
    <location>
        <begin position="29"/>
        <end position="159"/>
    </location>
</feature>
<evidence type="ECO:0000313" key="2">
    <source>
        <dbReference type="EMBL" id="MCK8779715.1"/>
    </source>
</evidence>
<dbReference type="Proteomes" id="UP001202827">
    <property type="component" value="Unassembled WGS sequence"/>
</dbReference>
<keyword evidence="3" id="KW-1185">Reference proteome</keyword>
<dbReference type="PANTHER" id="PTHR46663:SF2">
    <property type="entry name" value="GGDEF DOMAIN-CONTAINING PROTEIN"/>
    <property type="match status" value="1"/>
</dbReference>
<name>A0ABT0IPC1_9HYPH</name>
<protein>
    <submittedName>
        <fullName evidence="2">GGDEF domain-containing protein</fullName>
    </submittedName>
</protein>
<comment type="caution">
    <text evidence="2">The sequence shown here is derived from an EMBL/GenBank/DDBJ whole genome shotgun (WGS) entry which is preliminary data.</text>
</comment>
<dbReference type="InterPro" id="IPR029787">
    <property type="entry name" value="Nucleotide_cyclase"/>
</dbReference>
<dbReference type="InterPro" id="IPR000160">
    <property type="entry name" value="GGDEF_dom"/>
</dbReference>
<dbReference type="NCBIfam" id="TIGR00254">
    <property type="entry name" value="GGDEF"/>
    <property type="match status" value="1"/>
</dbReference>
<dbReference type="Pfam" id="PF00990">
    <property type="entry name" value="GGDEF"/>
    <property type="match status" value="1"/>
</dbReference>
<dbReference type="PANTHER" id="PTHR46663">
    <property type="entry name" value="DIGUANYLATE CYCLASE DGCT-RELATED"/>
    <property type="match status" value="1"/>
</dbReference>
<organism evidence="2 3">
    <name type="scientific">Neorhizobium turbinariae</name>
    <dbReference type="NCBI Taxonomy" id="2937795"/>
    <lineage>
        <taxon>Bacteria</taxon>
        <taxon>Pseudomonadati</taxon>
        <taxon>Pseudomonadota</taxon>
        <taxon>Alphaproteobacteria</taxon>
        <taxon>Hyphomicrobiales</taxon>
        <taxon>Rhizobiaceae</taxon>
        <taxon>Rhizobium/Agrobacterium group</taxon>
        <taxon>Neorhizobium</taxon>
    </lineage>
</organism>
<reference evidence="2 3" key="1">
    <citation type="submission" date="2022-04" db="EMBL/GenBank/DDBJ databases">
        <title>Rhizobium coralii sp. nov., isolated from coral Turbinaria peltata.</title>
        <authorList>
            <person name="Sun H."/>
        </authorList>
    </citation>
    <scope>NUCLEOTIDE SEQUENCE [LARGE SCALE GENOMIC DNA]</scope>
    <source>
        <strain evidence="2 3">NTR19</strain>
    </source>
</reference>
<dbReference type="SUPFAM" id="SSF55073">
    <property type="entry name" value="Nucleotide cyclase"/>
    <property type="match status" value="1"/>
</dbReference>
<evidence type="ECO:0000313" key="3">
    <source>
        <dbReference type="Proteomes" id="UP001202827"/>
    </source>
</evidence>
<proteinExistence type="predicted"/>
<dbReference type="InterPro" id="IPR052163">
    <property type="entry name" value="DGC-Regulatory_Protein"/>
</dbReference>
<evidence type="ECO:0000259" key="1">
    <source>
        <dbReference type="PROSITE" id="PS50887"/>
    </source>
</evidence>
<dbReference type="SMART" id="SM00267">
    <property type="entry name" value="GGDEF"/>
    <property type="match status" value="1"/>
</dbReference>
<dbReference type="InterPro" id="IPR043128">
    <property type="entry name" value="Rev_trsase/Diguanyl_cyclase"/>
</dbReference>
<dbReference type="PROSITE" id="PS50887">
    <property type="entry name" value="GGDEF"/>
    <property type="match status" value="1"/>
</dbReference>
<dbReference type="EMBL" id="JALPRY010000008">
    <property type="protein sequence ID" value="MCK8779715.1"/>
    <property type="molecule type" value="Genomic_DNA"/>
</dbReference>
<sequence length="160" mass="17207">MEKSETDALTGVLNRRGLESRYEMLVSSDGFSVLAIDLDGFKAINDRHGHPAGDAVLVETAERLQASVRVNDLVCRAGGDEFILIVVGEPAVGEAVAKRIVEAISEPFQLTTGTVRLGTSVGCTWCQTKKPLDQLTAHADALLYEAKAAGKNMWRFAVCS</sequence>
<dbReference type="Gene3D" id="3.30.70.270">
    <property type="match status" value="1"/>
</dbReference>
<accession>A0ABT0IPC1</accession>